<gene>
    <name evidence="1" type="ORF">FHS21_003638</name>
</gene>
<reference evidence="1 2" key="1">
    <citation type="submission" date="2020-08" db="EMBL/GenBank/DDBJ databases">
        <title>Genomic Encyclopedia of Type Strains, Phase III (KMG-III): the genomes of soil and plant-associated and newly described type strains.</title>
        <authorList>
            <person name="Whitman W."/>
        </authorList>
    </citation>
    <scope>NUCLEOTIDE SEQUENCE [LARGE SCALE GENOMIC DNA]</scope>
    <source>
        <strain evidence="1 2">CECT 7015</strain>
    </source>
</reference>
<proteinExistence type="predicted"/>
<comment type="caution">
    <text evidence="1">The sequence shown here is derived from an EMBL/GenBank/DDBJ whole genome shotgun (WGS) entry which is preliminary data.</text>
</comment>
<dbReference type="Proteomes" id="UP000554520">
    <property type="component" value="Unassembled WGS sequence"/>
</dbReference>
<dbReference type="RefSeq" id="WP_183663333.1">
    <property type="nucleotide sequence ID" value="NZ_JACHXN010000011.1"/>
</dbReference>
<name>A0A839UED4_9HYPH</name>
<organism evidence="1 2">
    <name type="scientific">Phyllobacterium trifolii</name>
    <dbReference type="NCBI Taxonomy" id="300193"/>
    <lineage>
        <taxon>Bacteria</taxon>
        <taxon>Pseudomonadati</taxon>
        <taxon>Pseudomonadota</taxon>
        <taxon>Alphaproteobacteria</taxon>
        <taxon>Hyphomicrobiales</taxon>
        <taxon>Phyllobacteriaceae</taxon>
        <taxon>Phyllobacterium</taxon>
    </lineage>
</organism>
<dbReference type="EMBL" id="JACHXN010000011">
    <property type="protein sequence ID" value="MBB3147222.1"/>
    <property type="molecule type" value="Genomic_DNA"/>
</dbReference>
<evidence type="ECO:0000313" key="2">
    <source>
        <dbReference type="Proteomes" id="UP000554520"/>
    </source>
</evidence>
<keyword evidence="2" id="KW-1185">Reference proteome</keyword>
<sequence>MSDDALKTGVEIASTISMAIPPPAGPIITTAFQIFGMFLPGPPPSDDNQKLLEAINGLPALIGNAGTLKDAVKATGSVSTGVNRVLEDWKSAKNTDYEPTAIDDLRKNFTDIYGVGNNFEGDLGDLLHVDVDGVAGYQTGRTAISAYFSLLLEYIIAKKVFVELSAAKVDLIHRARKAGADGNDYPTRKAIADLRADYDDLCNTVRDYTDPKGKLYPDMWADAKVAPFAAGFVGKVRKTREDIVTVKMEGKNSTDFVGAPSTYESHYIDDPVLADSKQKLVRDTFIDTTSSAVDPAGVIGYFQCNKSQVEGALDGYKKDVLAKFDDDMADVMKGYAKLLEQVGEVGANLTPEDPTSAITVEWVDAGVEGYWVVPQGQSVSWGIQFQNGSKTSRIVWSDWYSSPGGTKVAQLSVPCDETTSALTNSRTIFRLVLPKAPDSPRSSEASPPDEAITAVLLPDNTTQTTWDFQLSKDAQLAPLPQAPAVLGRGIQVVEDGTAGAHRYVYRYHYLKAPGPLLGSMTLLSPPTPPLVLKAADTLSVPGDDNWWPEMLVQEPGQKHPRFAPGHWAKDVSDGEMSVWTAS</sequence>
<dbReference type="AlphaFoldDB" id="A0A839UED4"/>
<protein>
    <submittedName>
        <fullName evidence="1">Uncharacterized protein</fullName>
    </submittedName>
</protein>
<evidence type="ECO:0000313" key="1">
    <source>
        <dbReference type="EMBL" id="MBB3147222.1"/>
    </source>
</evidence>
<accession>A0A839UED4</accession>